<gene>
    <name evidence="2" type="ORF">LDX50_12060</name>
</gene>
<dbReference type="EMBL" id="JAIXNE010000002">
    <property type="protein sequence ID" value="MCA6075606.1"/>
    <property type="molecule type" value="Genomic_DNA"/>
</dbReference>
<dbReference type="RefSeq" id="WP_225698703.1">
    <property type="nucleotide sequence ID" value="NZ_JAIXNE010000002.1"/>
</dbReference>
<name>A0A9X1HPJ0_9BACT</name>
<protein>
    <submittedName>
        <fullName evidence="2">Beta-lactamase family protein</fullName>
    </submittedName>
</protein>
<accession>A0A9X1HPJ0</accession>
<evidence type="ECO:0000313" key="2">
    <source>
        <dbReference type="EMBL" id="MCA6075606.1"/>
    </source>
</evidence>
<dbReference type="SUPFAM" id="SSF56601">
    <property type="entry name" value="beta-lactamase/transpeptidase-like"/>
    <property type="match status" value="1"/>
</dbReference>
<evidence type="ECO:0000259" key="1">
    <source>
        <dbReference type="Pfam" id="PF00144"/>
    </source>
</evidence>
<dbReference type="InterPro" id="IPR012338">
    <property type="entry name" value="Beta-lactam/transpept-like"/>
</dbReference>
<reference evidence="2" key="1">
    <citation type="submission" date="2021-09" db="EMBL/GenBank/DDBJ databases">
        <title>Fulvivirga sp. isolated from coastal sediment.</title>
        <authorList>
            <person name="Yu H."/>
        </authorList>
    </citation>
    <scope>NUCLEOTIDE SEQUENCE</scope>
    <source>
        <strain evidence="2">1062</strain>
    </source>
</reference>
<dbReference type="InterPro" id="IPR050491">
    <property type="entry name" value="AmpC-like"/>
</dbReference>
<evidence type="ECO:0000313" key="3">
    <source>
        <dbReference type="Proteomes" id="UP001139409"/>
    </source>
</evidence>
<dbReference type="PANTHER" id="PTHR46825">
    <property type="entry name" value="D-ALANYL-D-ALANINE-CARBOXYPEPTIDASE/ENDOPEPTIDASE AMPH"/>
    <property type="match status" value="1"/>
</dbReference>
<dbReference type="Pfam" id="PF00144">
    <property type="entry name" value="Beta-lactamase"/>
    <property type="match status" value="1"/>
</dbReference>
<dbReference type="InterPro" id="IPR001466">
    <property type="entry name" value="Beta-lactam-related"/>
</dbReference>
<organism evidence="2 3">
    <name type="scientific">Fulvivirga sedimenti</name>
    <dbReference type="NCBI Taxonomy" id="2879465"/>
    <lineage>
        <taxon>Bacteria</taxon>
        <taxon>Pseudomonadati</taxon>
        <taxon>Bacteroidota</taxon>
        <taxon>Cytophagia</taxon>
        <taxon>Cytophagales</taxon>
        <taxon>Fulvivirgaceae</taxon>
        <taxon>Fulvivirga</taxon>
    </lineage>
</organism>
<keyword evidence="3" id="KW-1185">Reference proteome</keyword>
<dbReference type="Proteomes" id="UP001139409">
    <property type="component" value="Unassembled WGS sequence"/>
</dbReference>
<sequence>MIKSIHIMIILIMIGVSSLFTQAQSTDPALQQLINRLYAEGKLHGGILMAEGEQILLSQAWGVADREKGLVLTEDQQFYINSLNKMFTSVLIMQMVEEGILALDDPLSEHYPEFKHPRADDITIHHMLSHRTGLPDYVWYQIRGQLPWDLQEAALLEAVAGMDLEFEPGTMFHYSNSGYLLLRLIIEKYRTTTYGNALTEWILEPLRMTHTSGNAKEHYANMPVYYSQDGSAGKVYESDFRGEEVISTQRDLYRFMLALGSEKLLRKETWELMFTPHSFPSEVPEGAWPPPHQNPYGYGFSIMELPSNNGKTTRAVAHGGAGMGSNFAVRYLESKDILIIWNSIYKDPILPEIFEHIAANRE</sequence>
<comment type="caution">
    <text evidence="2">The sequence shown here is derived from an EMBL/GenBank/DDBJ whole genome shotgun (WGS) entry which is preliminary data.</text>
</comment>
<dbReference type="PANTHER" id="PTHR46825:SF9">
    <property type="entry name" value="BETA-LACTAMASE-RELATED DOMAIN-CONTAINING PROTEIN"/>
    <property type="match status" value="1"/>
</dbReference>
<dbReference type="AlphaFoldDB" id="A0A9X1HPJ0"/>
<dbReference type="Gene3D" id="3.40.710.10">
    <property type="entry name" value="DD-peptidase/beta-lactamase superfamily"/>
    <property type="match status" value="1"/>
</dbReference>
<proteinExistence type="predicted"/>
<feature type="domain" description="Beta-lactamase-related" evidence="1">
    <location>
        <begin position="31"/>
        <end position="330"/>
    </location>
</feature>